<dbReference type="OrthoDB" id="1434255at2759"/>
<evidence type="ECO:0000256" key="1">
    <source>
        <dbReference type="SAM" id="MobiDB-lite"/>
    </source>
</evidence>
<feature type="region of interest" description="Disordered" evidence="1">
    <location>
        <begin position="1"/>
        <end position="44"/>
    </location>
</feature>
<feature type="compositionally biased region" description="Polar residues" evidence="1">
    <location>
        <begin position="1"/>
        <end position="22"/>
    </location>
</feature>
<accession>A0A9J6B5M0</accession>
<name>A0A9J6B5M0_SOLCO</name>
<evidence type="ECO:0000313" key="2">
    <source>
        <dbReference type="EMBL" id="KAG5631906.1"/>
    </source>
</evidence>
<evidence type="ECO:0000313" key="3">
    <source>
        <dbReference type="Proteomes" id="UP000824120"/>
    </source>
</evidence>
<dbReference type="Proteomes" id="UP000824120">
    <property type="component" value="Chromosome 1"/>
</dbReference>
<dbReference type="EMBL" id="JACXVP010000001">
    <property type="protein sequence ID" value="KAG5631906.1"/>
    <property type="molecule type" value="Genomic_DNA"/>
</dbReference>
<gene>
    <name evidence="2" type="ORF">H5410_003623</name>
</gene>
<protein>
    <submittedName>
        <fullName evidence="2">Uncharacterized protein</fullName>
    </submittedName>
</protein>
<reference evidence="2 3" key="1">
    <citation type="submission" date="2020-09" db="EMBL/GenBank/DDBJ databases">
        <title>De no assembly of potato wild relative species, Solanum commersonii.</title>
        <authorList>
            <person name="Cho K."/>
        </authorList>
    </citation>
    <scope>NUCLEOTIDE SEQUENCE [LARGE SCALE GENOMIC DNA]</scope>
    <source>
        <strain evidence="2">LZ3.2</strain>
        <tissue evidence="2">Leaf</tissue>
    </source>
</reference>
<proteinExistence type="predicted"/>
<dbReference type="AlphaFoldDB" id="A0A9J6B5M0"/>
<sequence length="89" mass="9849">MRLGDSSSSSRCYGLHTPSTQDFVHPNVSPSSTATPSATPHDTMSPLALVEGQTWWHPAKDATRALKDCVRRLYTHAYHSWSKIPNSIL</sequence>
<keyword evidence="3" id="KW-1185">Reference proteome</keyword>
<organism evidence="2 3">
    <name type="scientific">Solanum commersonii</name>
    <name type="common">Commerson's wild potato</name>
    <name type="synonym">Commerson's nightshade</name>
    <dbReference type="NCBI Taxonomy" id="4109"/>
    <lineage>
        <taxon>Eukaryota</taxon>
        <taxon>Viridiplantae</taxon>
        <taxon>Streptophyta</taxon>
        <taxon>Embryophyta</taxon>
        <taxon>Tracheophyta</taxon>
        <taxon>Spermatophyta</taxon>
        <taxon>Magnoliopsida</taxon>
        <taxon>eudicotyledons</taxon>
        <taxon>Gunneridae</taxon>
        <taxon>Pentapetalae</taxon>
        <taxon>asterids</taxon>
        <taxon>lamiids</taxon>
        <taxon>Solanales</taxon>
        <taxon>Solanaceae</taxon>
        <taxon>Solanoideae</taxon>
        <taxon>Solaneae</taxon>
        <taxon>Solanum</taxon>
    </lineage>
</organism>
<feature type="compositionally biased region" description="Low complexity" evidence="1">
    <location>
        <begin position="29"/>
        <end position="40"/>
    </location>
</feature>
<comment type="caution">
    <text evidence="2">The sequence shown here is derived from an EMBL/GenBank/DDBJ whole genome shotgun (WGS) entry which is preliminary data.</text>
</comment>